<dbReference type="EMBL" id="UWOC01000020">
    <property type="protein sequence ID" value="VCU07237.1"/>
    <property type="molecule type" value="Genomic_DNA"/>
</dbReference>
<reference evidence="2" key="1">
    <citation type="submission" date="2018-10" db="EMBL/GenBank/DDBJ databases">
        <authorList>
            <person name="Peiro R."/>
            <person name="Begona"/>
            <person name="Cbmso G."/>
            <person name="Lopez M."/>
            <person name="Gonzalez S."/>
            <person name="Sacristan E."/>
            <person name="Castillo E."/>
        </authorList>
    </citation>
    <scope>NUCLEOTIDE SEQUENCE [LARGE SCALE GENOMIC DNA]</scope>
</reference>
<comment type="caution">
    <text evidence="1">The sequence shown here is derived from an EMBL/GenBank/DDBJ whole genome shotgun (WGS) entry which is preliminary data.</text>
</comment>
<dbReference type="AlphaFoldDB" id="A0A3S4AYI9"/>
<evidence type="ECO:0000313" key="1">
    <source>
        <dbReference type="EMBL" id="VCU07237.1"/>
    </source>
</evidence>
<dbReference type="OrthoDB" id="5088636at2"/>
<gene>
    <name evidence="1" type="ORF">RHODGE_RHODGE_00344</name>
</gene>
<keyword evidence="2" id="KW-1185">Reference proteome</keyword>
<dbReference type="Proteomes" id="UP000289200">
    <property type="component" value="Unassembled WGS sequence"/>
</dbReference>
<sequence length="667" mass="71749">MAGDLNFPEYLSVLDDAAAALALHAAPRPMRFVHRYGDRVLIGTDPVPLPAGTAQRALTEASAPGAALPADLDETERLGVEAFQLRLQPEFLSAKQQRPRDGQPWNMQGCTDVAQALPEAARAALAAEAAAPTSAYLEGSVAVGIVIVEGPTADLQFSAVERTKVVAEVQNGLSWLAAQNPAAGISFSYDIRTVRIATPPNPGAADLEAVWRDPAMAALGYTADWNGVVRYVEDNRTRFRTRWTYVGFFTKYPLFHFAYASIGGPRLVMDYANDGWGPDNIDRVFTHESGHVFGCPDEYAASGCTCGGSWGRFGRPNSNCENCAPGGGVACLMKANTFAMCNVTPAHLGWLRPFPPVRGNPVLIQGRFGTPGNFELLVPGAADGLLFSWRDNSRPEMFWALPLPFGLGAGAVDGVGMIQSNFGSPGNLEAVARTGDRLHFYWRDSGPAFRWNGPFPLFGGARGNPVLIQSRFGSKGNFELAVPAAAGGGFLFAWRNNDVPAMPWSAPGRIGGGEIEALTLIQSRFGAPGNLELIARVGDQLHFYWRDSGPAFRWNGPFPLFGGARGNPVLIQSRFGSKGNFELAVPAASGGGFLFAWRNNDVPAMPWSAPMRVGRGEIESLTLIQSSFGTPGNLELIARVGDRLDFYWRDSGPAFRWNGPFPITTLP</sequence>
<dbReference type="RefSeq" id="WP_129607408.1">
    <property type="nucleotide sequence ID" value="NZ_UWOC01000020.1"/>
</dbReference>
<name>A0A3S4AYI9_9BRAD</name>
<organism evidence="1 2">
    <name type="scientific">Rhodoplanes serenus</name>
    <dbReference type="NCBI Taxonomy" id="200615"/>
    <lineage>
        <taxon>Bacteria</taxon>
        <taxon>Pseudomonadati</taxon>
        <taxon>Pseudomonadota</taxon>
        <taxon>Alphaproteobacteria</taxon>
        <taxon>Hyphomicrobiales</taxon>
        <taxon>Nitrobacteraceae</taxon>
        <taxon>Rhodoplanes</taxon>
    </lineage>
</organism>
<proteinExistence type="predicted"/>
<protein>
    <submittedName>
        <fullName evidence="1">Uncharacterized protein</fullName>
    </submittedName>
</protein>
<evidence type="ECO:0000313" key="2">
    <source>
        <dbReference type="Proteomes" id="UP000289200"/>
    </source>
</evidence>
<accession>A0A3S4AYI9</accession>